<feature type="transmembrane region" description="Helical" evidence="6">
    <location>
        <begin position="340"/>
        <end position="358"/>
    </location>
</feature>
<evidence type="ECO:0000313" key="8">
    <source>
        <dbReference type="EMBL" id="EME36408.1"/>
    </source>
</evidence>
<dbReference type="InterPro" id="IPR020846">
    <property type="entry name" value="MFS_dom"/>
</dbReference>
<dbReference type="Proteomes" id="UP000009877">
    <property type="component" value="Unassembled WGS sequence"/>
</dbReference>
<gene>
    <name evidence="8" type="ORF">C884_00395</name>
</gene>
<evidence type="ECO:0000313" key="9">
    <source>
        <dbReference type="Proteomes" id="UP000009877"/>
    </source>
</evidence>
<dbReference type="CDD" id="cd17393">
    <property type="entry name" value="MFS_MosC_like"/>
    <property type="match status" value="1"/>
</dbReference>
<feature type="transmembrane region" description="Helical" evidence="6">
    <location>
        <begin position="52"/>
        <end position="72"/>
    </location>
</feature>
<evidence type="ECO:0000256" key="1">
    <source>
        <dbReference type="ARBA" id="ARBA00004651"/>
    </source>
</evidence>
<feature type="region of interest" description="Disordered" evidence="5">
    <location>
        <begin position="215"/>
        <end position="247"/>
    </location>
</feature>
<dbReference type="RefSeq" id="WP_006214814.1">
    <property type="nucleotide sequence ID" value="NZ_ANHZ02000014.1"/>
</dbReference>
<evidence type="ECO:0000256" key="6">
    <source>
        <dbReference type="SAM" id="Phobius"/>
    </source>
</evidence>
<feature type="transmembrane region" description="Helical" evidence="6">
    <location>
        <begin position="152"/>
        <end position="172"/>
    </location>
</feature>
<dbReference type="Pfam" id="PF07690">
    <property type="entry name" value="MFS_1"/>
    <property type="match status" value="1"/>
</dbReference>
<dbReference type="PROSITE" id="PS50850">
    <property type="entry name" value="MFS"/>
    <property type="match status" value="1"/>
</dbReference>
<feature type="domain" description="Major facilitator superfamily (MFS) profile" evidence="7">
    <location>
        <begin position="270"/>
        <end position="452"/>
    </location>
</feature>
<keyword evidence="4 6" id="KW-0472">Membrane</keyword>
<dbReference type="AlphaFoldDB" id="M2XUE1"/>
<dbReference type="InterPro" id="IPR051788">
    <property type="entry name" value="MFS_Transporter"/>
</dbReference>
<dbReference type="InterPro" id="IPR011701">
    <property type="entry name" value="MFS"/>
</dbReference>
<dbReference type="InterPro" id="IPR036259">
    <property type="entry name" value="MFS_trans_sf"/>
</dbReference>
<keyword evidence="9" id="KW-1185">Reference proteome</keyword>
<proteinExistence type="predicted"/>
<dbReference type="PANTHER" id="PTHR23514:SF13">
    <property type="entry name" value="INNER MEMBRANE PROTEIN YBJJ"/>
    <property type="match status" value="1"/>
</dbReference>
<feature type="transmembrane region" description="Helical" evidence="6">
    <location>
        <begin position="178"/>
        <end position="199"/>
    </location>
</feature>
<name>M2XUE1_9MICC</name>
<feature type="transmembrane region" description="Helical" evidence="6">
    <location>
        <begin position="84"/>
        <end position="105"/>
    </location>
</feature>
<reference evidence="8 9" key="1">
    <citation type="journal article" date="2014" name="Genome Announc.">
        <title>Draft Genome Sequence of Kocuria palustris PEL.</title>
        <authorList>
            <person name="Sharma G."/>
            <person name="Khatri I."/>
            <person name="Subramanian S."/>
        </authorList>
    </citation>
    <scope>NUCLEOTIDE SEQUENCE [LARGE SCALE GENOMIC DNA]</scope>
    <source>
        <strain evidence="8 9">PEL</strain>
    </source>
</reference>
<evidence type="ECO:0000256" key="5">
    <source>
        <dbReference type="SAM" id="MobiDB-lite"/>
    </source>
</evidence>
<dbReference type="EMBL" id="ANHZ02000014">
    <property type="protein sequence ID" value="EME36408.1"/>
    <property type="molecule type" value="Genomic_DNA"/>
</dbReference>
<organism evidence="8 9">
    <name type="scientific">Kocuria palustris PEL</name>
    <dbReference type="NCBI Taxonomy" id="1236550"/>
    <lineage>
        <taxon>Bacteria</taxon>
        <taxon>Bacillati</taxon>
        <taxon>Actinomycetota</taxon>
        <taxon>Actinomycetes</taxon>
        <taxon>Micrococcales</taxon>
        <taxon>Micrococcaceae</taxon>
        <taxon>Kocuria</taxon>
    </lineage>
</organism>
<dbReference type="GO" id="GO:0005886">
    <property type="term" value="C:plasma membrane"/>
    <property type="evidence" value="ECO:0007669"/>
    <property type="project" value="UniProtKB-SubCell"/>
</dbReference>
<feature type="transmembrane region" description="Helical" evidence="6">
    <location>
        <begin position="425"/>
        <end position="446"/>
    </location>
</feature>
<comment type="caution">
    <text evidence="8">The sequence shown here is derived from an EMBL/GenBank/DDBJ whole genome shotgun (WGS) entry which is preliminary data.</text>
</comment>
<keyword evidence="3 6" id="KW-1133">Transmembrane helix</keyword>
<evidence type="ECO:0000259" key="7">
    <source>
        <dbReference type="PROSITE" id="PS50850"/>
    </source>
</evidence>
<keyword evidence="2 6" id="KW-0812">Transmembrane</keyword>
<feature type="transmembrane region" description="Helical" evidence="6">
    <location>
        <begin position="307"/>
        <end position="328"/>
    </location>
</feature>
<dbReference type="PANTHER" id="PTHR23514">
    <property type="entry name" value="BYPASS OF STOP CODON PROTEIN 6"/>
    <property type="match status" value="1"/>
</dbReference>
<dbReference type="GO" id="GO:0022857">
    <property type="term" value="F:transmembrane transporter activity"/>
    <property type="evidence" value="ECO:0007669"/>
    <property type="project" value="InterPro"/>
</dbReference>
<feature type="transmembrane region" description="Helical" evidence="6">
    <location>
        <begin position="270"/>
        <end position="287"/>
    </location>
</feature>
<sequence>MPSPAGSFLSPERLRRARLGAALLFLVNGAVFANLLPRLPQIKDAFELSNSVYGFVVIAFPLGSLLAGTAPAPIMRRWGSGRTAVMGSVAIALMILLAGVSGGIGGGLLVLLAYIVPLMLAGMLDAITDTAQNAQALDVQRAMGRSILNSMHALWSLGSVIGGLMGTAALALQAPLAVHLAISGILFSAVAVFAGTRVLTMEEVARVRPLAESSAQQDALPADGPEPAQDLPGLSEQDAPGVAAAAHEPSSGAASAATASPGSAGPARRAVLMLLLISVVSITGVMVEDLGQNWSALYLSQVLEASATMAGLGLVALMCAQFIGRLLGDRMVDRLGHVTMARLGAVGIAAGLGLVVAAPAPAAAVAGFFLAGLGSATLVPSAYHAADLVPGLRPGTGLAVVSWLMRGAFLSLSPFVGVVSDALGLRLAFLVIPVAAVLAVLAAGHLRQPART</sequence>
<accession>M2XUE1</accession>
<evidence type="ECO:0000256" key="3">
    <source>
        <dbReference type="ARBA" id="ARBA00022989"/>
    </source>
</evidence>
<evidence type="ECO:0000256" key="2">
    <source>
        <dbReference type="ARBA" id="ARBA00022692"/>
    </source>
</evidence>
<evidence type="ECO:0000256" key="4">
    <source>
        <dbReference type="ARBA" id="ARBA00023136"/>
    </source>
</evidence>
<dbReference type="Gene3D" id="1.20.1250.20">
    <property type="entry name" value="MFS general substrate transporter like domains"/>
    <property type="match status" value="2"/>
</dbReference>
<comment type="subcellular location">
    <subcellularLocation>
        <location evidence="1">Cell membrane</location>
        <topology evidence="1">Multi-pass membrane protein</topology>
    </subcellularLocation>
</comment>
<dbReference type="SUPFAM" id="SSF103473">
    <property type="entry name" value="MFS general substrate transporter"/>
    <property type="match status" value="1"/>
</dbReference>
<protein>
    <recommendedName>
        <fullName evidence="7">Major facilitator superfamily (MFS) profile domain-containing protein</fullName>
    </recommendedName>
</protein>